<dbReference type="AlphaFoldDB" id="A0A9P9XNR2"/>
<evidence type="ECO:0000256" key="1">
    <source>
        <dbReference type="SAM" id="Phobius"/>
    </source>
</evidence>
<sequence>MSHGVYGVGTVPSLASLPPPLASSRVLSWWCFCWCWLLLFLSLSLLDGAGLRLACCAAPFHPRFFSRSRLVSSLLLPPVSVSIHPSIQYYPIHLTPPVALLRWPVVPSARFLSLPSLSLLTLARLFCPLSRACPPSIFLIPRSCPCRLFSSENGTSVDCFAFAVNSLSRHLEPKAVRQGPEAFLSPRILPAASQPTPQASQGR</sequence>
<evidence type="ECO:0000313" key="3">
    <source>
        <dbReference type="Proteomes" id="UP001056436"/>
    </source>
</evidence>
<feature type="transmembrane region" description="Helical" evidence="1">
    <location>
        <begin position="27"/>
        <end position="49"/>
    </location>
</feature>
<keyword evidence="1" id="KW-1133">Transmembrane helix</keyword>
<accession>A0A9P9XNR2</accession>
<evidence type="ECO:0008006" key="4">
    <source>
        <dbReference type="Google" id="ProtNLM"/>
    </source>
</evidence>
<dbReference type="OrthoDB" id="10632088at2759"/>
<comment type="caution">
    <text evidence="2">The sequence shown here is derived from an EMBL/GenBank/DDBJ whole genome shotgun (WGS) entry which is preliminary data.</text>
</comment>
<protein>
    <recommendedName>
        <fullName evidence="4">Transmembrane protein</fullName>
    </recommendedName>
</protein>
<dbReference type="EMBL" id="SDAQ01000008">
    <property type="protein sequence ID" value="KAI3557318.1"/>
    <property type="molecule type" value="Genomic_DNA"/>
</dbReference>
<keyword evidence="1" id="KW-0812">Transmembrane</keyword>
<keyword evidence="3" id="KW-1185">Reference proteome</keyword>
<evidence type="ECO:0000313" key="2">
    <source>
        <dbReference type="EMBL" id="KAI3557318.1"/>
    </source>
</evidence>
<gene>
    <name evidence="2" type="ORF">CABS02_02422</name>
</gene>
<proteinExistence type="predicted"/>
<name>A0A9P9XNR2_9PEZI</name>
<keyword evidence="1" id="KW-0472">Membrane</keyword>
<reference evidence="2" key="1">
    <citation type="submission" date="2019-01" db="EMBL/GenBank/DDBJ databases">
        <title>Colletotrichum abscissum LGMF1257.</title>
        <authorList>
            <person name="Baroncelli R."/>
        </authorList>
    </citation>
    <scope>NUCLEOTIDE SEQUENCE</scope>
    <source>
        <strain evidence="2">Ca142</strain>
    </source>
</reference>
<dbReference type="Proteomes" id="UP001056436">
    <property type="component" value="Unassembled WGS sequence"/>
</dbReference>
<organism evidence="2 3">
    <name type="scientific">Colletotrichum abscissum</name>
    <dbReference type="NCBI Taxonomy" id="1671311"/>
    <lineage>
        <taxon>Eukaryota</taxon>
        <taxon>Fungi</taxon>
        <taxon>Dikarya</taxon>
        <taxon>Ascomycota</taxon>
        <taxon>Pezizomycotina</taxon>
        <taxon>Sordariomycetes</taxon>
        <taxon>Hypocreomycetidae</taxon>
        <taxon>Glomerellales</taxon>
        <taxon>Glomerellaceae</taxon>
        <taxon>Colletotrichum</taxon>
        <taxon>Colletotrichum acutatum species complex</taxon>
    </lineage>
</organism>